<sequence length="414" mass="47754">MSPKLHSTETAPSGGREDTILCWLENETVKILRGDNLDDLKRLFRFRLYQDDSLLRSGLRDRPRVTLDTLLILLRLEAGNQEPLPDLDVDQKIQGILELLPQRSPPPDLVWEWTPQDALASYLQFGQIPFEGWVRYALGYPEASVGKFLDQHHILCRQLSCFLSNHPEASKKFSQVEEKLRNRSPFAHWVVVNSLRQLSHGSILSSSSCAKFIVDPLEELFVNENRELSEILKQLALLSVRFQQSYMREKEICWEKFRTDTTFFTLLCSKSAQDIGYHITTVDVDAFGRLRPQDVIEVSNYIRRLDTRWRDLCLEVELVVTEGALGHTVVDLALDYAFYREALARTGGIPFLFPHVKEAHDEPHQEKVIQELFYSNTDIVVGQKAPIGSQETPVESHFEVEKSTKLWEWAELIF</sequence>
<evidence type="ECO:0000313" key="1">
    <source>
        <dbReference type="EMBL" id="KAH0559422.1"/>
    </source>
</evidence>
<dbReference type="Proteomes" id="UP000750711">
    <property type="component" value="Unassembled WGS sequence"/>
</dbReference>
<protein>
    <submittedName>
        <fullName evidence="1">Uncharacterized protein</fullName>
    </submittedName>
</protein>
<keyword evidence="2" id="KW-1185">Reference proteome</keyword>
<organism evidence="1 2">
    <name type="scientific">Trichoglossum hirsutum</name>
    <dbReference type="NCBI Taxonomy" id="265104"/>
    <lineage>
        <taxon>Eukaryota</taxon>
        <taxon>Fungi</taxon>
        <taxon>Dikarya</taxon>
        <taxon>Ascomycota</taxon>
        <taxon>Pezizomycotina</taxon>
        <taxon>Geoglossomycetes</taxon>
        <taxon>Geoglossales</taxon>
        <taxon>Geoglossaceae</taxon>
        <taxon>Trichoglossum</taxon>
    </lineage>
</organism>
<name>A0A9P8LBV4_9PEZI</name>
<accession>A0A9P8LBV4</accession>
<reference evidence="1" key="1">
    <citation type="submission" date="2021-03" db="EMBL/GenBank/DDBJ databases">
        <title>Comparative genomics and phylogenomic investigation of the class Geoglossomycetes provide insights into ecological specialization and systematics.</title>
        <authorList>
            <person name="Melie T."/>
            <person name="Pirro S."/>
            <person name="Miller A.N."/>
            <person name="Quandt A."/>
        </authorList>
    </citation>
    <scope>NUCLEOTIDE SEQUENCE</scope>
    <source>
        <strain evidence="1">CAQ_001_2017</strain>
    </source>
</reference>
<evidence type="ECO:0000313" key="2">
    <source>
        <dbReference type="Proteomes" id="UP000750711"/>
    </source>
</evidence>
<proteinExistence type="predicted"/>
<gene>
    <name evidence="1" type="ORF">GP486_004056</name>
</gene>
<dbReference type="AlphaFoldDB" id="A0A9P8LBV4"/>
<comment type="caution">
    <text evidence="1">The sequence shown here is derived from an EMBL/GenBank/DDBJ whole genome shotgun (WGS) entry which is preliminary data.</text>
</comment>
<dbReference type="EMBL" id="JAGHQM010000600">
    <property type="protein sequence ID" value="KAH0559422.1"/>
    <property type="molecule type" value="Genomic_DNA"/>
</dbReference>
<feature type="non-terminal residue" evidence="1">
    <location>
        <position position="1"/>
    </location>
</feature>